<feature type="domain" description="Histidine kinase/HSP90-like ATPase" evidence="2">
    <location>
        <begin position="16"/>
        <end position="108"/>
    </location>
</feature>
<comment type="caution">
    <text evidence="3">The sequence shown here is derived from an EMBL/GenBank/DDBJ whole genome shotgun (WGS) entry which is preliminary data.</text>
</comment>
<proteinExistence type="predicted"/>
<dbReference type="GO" id="GO:0004674">
    <property type="term" value="F:protein serine/threonine kinase activity"/>
    <property type="evidence" value="ECO:0007669"/>
    <property type="project" value="UniProtKB-KW"/>
</dbReference>
<dbReference type="AlphaFoldDB" id="A0A8J3Y833"/>
<sequence>METVCLRFDHGTPASVARQAVREALRTWDVVDDDGDTLTVATELMQNVTQHTGNGGQLTLALRREAGRDAVIVECADADPHRPEPLARDLQRPGGRGLMIVAALARSWGTRAAVWAGHTGKVVWAELVFAASPRTRTRETELGQAG</sequence>
<evidence type="ECO:0000313" key="4">
    <source>
        <dbReference type="Proteomes" id="UP000652013"/>
    </source>
</evidence>
<dbReference type="PANTHER" id="PTHR35526">
    <property type="entry name" value="ANTI-SIGMA-F FACTOR RSBW-RELATED"/>
    <property type="match status" value="1"/>
</dbReference>
<keyword evidence="1" id="KW-0418">Kinase</keyword>
<gene>
    <name evidence="3" type="ORF">Sya03_23450</name>
</gene>
<evidence type="ECO:0000313" key="3">
    <source>
        <dbReference type="EMBL" id="GIJ02993.1"/>
    </source>
</evidence>
<dbReference type="Proteomes" id="UP000652013">
    <property type="component" value="Unassembled WGS sequence"/>
</dbReference>
<reference evidence="3" key="1">
    <citation type="submission" date="2021-01" db="EMBL/GenBank/DDBJ databases">
        <title>Whole genome shotgun sequence of Spirilliplanes yamanashiensis NBRC 15828.</title>
        <authorList>
            <person name="Komaki H."/>
            <person name="Tamura T."/>
        </authorList>
    </citation>
    <scope>NUCLEOTIDE SEQUENCE</scope>
    <source>
        <strain evidence="3">NBRC 15828</strain>
    </source>
</reference>
<keyword evidence="4" id="KW-1185">Reference proteome</keyword>
<accession>A0A8J3Y833</accession>
<dbReference type="InterPro" id="IPR050267">
    <property type="entry name" value="Anti-sigma-factor_SerPK"/>
</dbReference>
<protein>
    <recommendedName>
        <fullName evidence="2">Histidine kinase/HSP90-like ATPase domain-containing protein</fullName>
    </recommendedName>
</protein>
<dbReference type="CDD" id="cd16936">
    <property type="entry name" value="HATPase_RsbW-like"/>
    <property type="match status" value="1"/>
</dbReference>
<organism evidence="3 4">
    <name type="scientific">Spirilliplanes yamanashiensis</name>
    <dbReference type="NCBI Taxonomy" id="42233"/>
    <lineage>
        <taxon>Bacteria</taxon>
        <taxon>Bacillati</taxon>
        <taxon>Actinomycetota</taxon>
        <taxon>Actinomycetes</taxon>
        <taxon>Micromonosporales</taxon>
        <taxon>Micromonosporaceae</taxon>
        <taxon>Spirilliplanes</taxon>
    </lineage>
</organism>
<name>A0A8J3Y833_9ACTN</name>
<dbReference type="RefSeq" id="WP_203938262.1">
    <property type="nucleotide sequence ID" value="NZ_BAAAGJ010000005.1"/>
</dbReference>
<keyword evidence="1" id="KW-0723">Serine/threonine-protein kinase</keyword>
<dbReference type="EMBL" id="BOOY01000016">
    <property type="protein sequence ID" value="GIJ02993.1"/>
    <property type="molecule type" value="Genomic_DNA"/>
</dbReference>
<dbReference type="Gene3D" id="3.30.565.10">
    <property type="entry name" value="Histidine kinase-like ATPase, C-terminal domain"/>
    <property type="match status" value="1"/>
</dbReference>
<dbReference type="InterPro" id="IPR036890">
    <property type="entry name" value="HATPase_C_sf"/>
</dbReference>
<dbReference type="SUPFAM" id="SSF55874">
    <property type="entry name" value="ATPase domain of HSP90 chaperone/DNA topoisomerase II/histidine kinase"/>
    <property type="match status" value="1"/>
</dbReference>
<dbReference type="PANTHER" id="PTHR35526:SF3">
    <property type="entry name" value="ANTI-SIGMA-F FACTOR RSBW"/>
    <property type="match status" value="1"/>
</dbReference>
<evidence type="ECO:0000256" key="1">
    <source>
        <dbReference type="ARBA" id="ARBA00022527"/>
    </source>
</evidence>
<keyword evidence="1" id="KW-0808">Transferase</keyword>
<evidence type="ECO:0000259" key="2">
    <source>
        <dbReference type="Pfam" id="PF13581"/>
    </source>
</evidence>
<dbReference type="InterPro" id="IPR003594">
    <property type="entry name" value="HATPase_dom"/>
</dbReference>
<dbReference type="Pfam" id="PF13581">
    <property type="entry name" value="HATPase_c_2"/>
    <property type="match status" value="1"/>
</dbReference>